<proteinExistence type="predicted"/>
<dbReference type="KEGG" id="bot:CIT37_23645"/>
<accession>A0A2U8PKG0</accession>
<reference evidence="3 4" key="2">
    <citation type="journal article" date="2017" name="Syst. Appl. Microbiol.">
        <title>Soybeans inoculated with root zone soils of Canadian native legumes harbour diverse and novel Bradyrhizobium spp. that possess agricultural potential.</title>
        <authorList>
            <person name="Bromfield E.S.P."/>
            <person name="Cloutier S."/>
            <person name="Tambong J.T."/>
            <person name="Tran Thi T.V."/>
        </authorList>
    </citation>
    <scope>NUCLEOTIDE SEQUENCE [LARGE SCALE GENOMIC DNA]</scope>
    <source>
        <strain evidence="3 4">OO99</strain>
    </source>
</reference>
<dbReference type="PANTHER" id="PTHR42941">
    <property type="entry name" value="SLL1037 PROTEIN"/>
    <property type="match status" value="1"/>
</dbReference>
<dbReference type="Proteomes" id="UP000215703">
    <property type="component" value="Chromosome"/>
</dbReference>
<dbReference type="AlphaFoldDB" id="A0A2U8PKG0"/>
<keyword evidence="2" id="KW-0812">Transmembrane</keyword>
<name>A0A2U8PKG0_9BRAD</name>
<gene>
    <name evidence="3" type="ORF">CIT37_23645</name>
</gene>
<evidence type="ECO:0000313" key="3">
    <source>
        <dbReference type="EMBL" id="AWL98233.1"/>
    </source>
</evidence>
<dbReference type="EMBL" id="CP029425">
    <property type="protein sequence ID" value="AWL98233.1"/>
    <property type="molecule type" value="Genomic_DNA"/>
</dbReference>
<protein>
    <submittedName>
        <fullName evidence="3">C4-dicarboxylate ABC transporter substrate-binding protein</fullName>
    </submittedName>
</protein>
<feature type="compositionally biased region" description="Basic and acidic residues" evidence="1">
    <location>
        <begin position="431"/>
        <end position="443"/>
    </location>
</feature>
<organism evidence="3 4">
    <name type="scientific">Bradyrhizobium ottawaense</name>
    <dbReference type="NCBI Taxonomy" id="931866"/>
    <lineage>
        <taxon>Bacteria</taxon>
        <taxon>Pseudomonadati</taxon>
        <taxon>Pseudomonadota</taxon>
        <taxon>Alphaproteobacteria</taxon>
        <taxon>Hyphomicrobiales</taxon>
        <taxon>Nitrobacteraceae</taxon>
        <taxon>Bradyrhizobium</taxon>
    </lineage>
</organism>
<dbReference type="Pfam" id="PF16868">
    <property type="entry name" value="NMT1_3"/>
    <property type="match status" value="1"/>
</dbReference>
<sequence>MDGAKLPSWLRIVVVLALALLAAGASLFAYRWHVRPVTLSIAVGSLDGDAPKIVSALASRLVLNNAPVRLKVVETTGPIESAEAFSSGKTDLAVVRGDVGDLSQAQAIVVLAEAVALLFAPPGSPIKDMAGLKRTTVGVVAGDTNEKIVSVLTKAYDLDRANVAFKSVALDQVRRTLDTKEIRAVLLVAPLSEKYVSLVRGLFPQTPKSAPVLIPIENAGAIAEKERAYESFDIPKGTLRGSPPVPEDDVTTLKASFYIVGKKSLDNDMIAGFTQAIARARRDVLAELPVLAQFKAPDTDAGAYLPVHPGAAEFYNGSQLTFLDKWSNAIFLAPMALGALATILAAAWQFLRFGDLKPREPALDLLYALGRRIRHAENEANLLEIETEIDEVLSAQRTRANEDVSTLDTATLNVAAHRLENLIQDRRAALGARPSREAHDAKRAAVGPASKDN</sequence>
<feature type="transmembrane region" description="Helical" evidence="2">
    <location>
        <begin position="329"/>
        <end position="351"/>
    </location>
</feature>
<dbReference type="Gene3D" id="3.40.190.10">
    <property type="entry name" value="Periplasmic binding protein-like II"/>
    <property type="match status" value="2"/>
</dbReference>
<dbReference type="InterPro" id="IPR011852">
    <property type="entry name" value="TRAP_TAXI"/>
</dbReference>
<evidence type="ECO:0000313" key="4">
    <source>
        <dbReference type="Proteomes" id="UP000215703"/>
    </source>
</evidence>
<dbReference type="SUPFAM" id="SSF53850">
    <property type="entry name" value="Periplasmic binding protein-like II"/>
    <property type="match status" value="1"/>
</dbReference>
<keyword evidence="2" id="KW-1133">Transmembrane helix</keyword>
<evidence type="ECO:0000256" key="1">
    <source>
        <dbReference type="SAM" id="MobiDB-lite"/>
    </source>
</evidence>
<reference evidence="3 4" key="1">
    <citation type="journal article" date="2014" name="Int. J. Syst. Evol. Microbiol.">
        <title>Bradyrhizobium ottawaense sp. nov., a symbiotic nitrogen fixing bacterium from root nodules of soybeans in Canada.</title>
        <authorList>
            <person name="Yu X."/>
            <person name="Cloutier S."/>
            <person name="Tambong J.T."/>
            <person name="Bromfield E.S."/>
        </authorList>
    </citation>
    <scope>NUCLEOTIDE SEQUENCE [LARGE SCALE GENOMIC DNA]</scope>
    <source>
        <strain evidence="3 4">OO99</strain>
    </source>
</reference>
<keyword evidence="2" id="KW-0472">Membrane</keyword>
<feature type="region of interest" description="Disordered" evidence="1">
    <location>
        <begin position="431"/>
        <end position="453"/>
    </location>
</feature>
<evidence type="ECO:0000256" key="2">
    <source>
        <dbReference type="SAM" id="Phobius"/>
    </source>
</evidence>
<dbReference type="PANTHER" id="PTHR42941:SF1">
    <property type="entry name" value="SLL1037 PROTEIN"/>
    <property type="match status" value="1"/>
</dbReference>